<dbReference type="EMBL" id="AP024849">
    <property type="protein sequence ID" value="BCZ47376.1"/>
    <property type="molecule type" value="Genomic_DNA"/>
</dbReference>
<dbReference type="Proteomes" id="UP000824633">
    <property type="component" value="Chromosome"/>
</dbReference>
<evidence type="ECO:0000313" key="3">
    <source>
        <dbReference type="Proteomes" id="UP000824633"/>
    </source>
</evidence>
<keyword evidence="1" id="KW-0812">Transmembrane</keyword>
<accession>A0ABN6IZ19</accession>
<proteinExistence type="predicted"/>
<dbReference type="RefSeq" id="WP_224033718.1">
    <property type="nucleotide sequence ID" value="NZ_AP024849.1"/>
</dbReference>
<evidence type="ECO:0000313" key="2">
    <source>
        <dbReference type="EMBL" id="BCZ47376.1"/>
    </source>
</evidence>
<dbReference type="InterPro" id="IPR046740">
    <property type="entry name" value="DUF6790"/>
</dbReference>
<gene>
    <name evidence="2" type="ORF">psyc5s11_34430</name>
</gene>
<feature type="transmembrane region" description="Helical" evidence="1">
    <location>
        <begin position="98"/>
        <end position="118"/>
    </location>
</feature>
<keyword evidence="1" id="KW-1133">Transmembrane helix</keyword>
<organism evidence="2 3">
    <name type="scientific">Clostridium gelidum</name>
    <dbReference type="NCBI Taxonomy" id="704125"/>
    <lineage>
        <taxon>Bacteria</taxon>
        <taxon>Bacillati</taxon>
        <taxon>Bacillota</taxon>
        <taxon>Clostridia</taxon>
        <taxon>Eubacteriales</taxon>
        <taxon>Clostridiaceae</taxon>
        <taxon>Clostridium</taxon>
    </lineage>
</organism>
<keyword evidence="1" id="KW-0472">Membrane</keyword>
<feature type="transmembrane region" description="Helical" evidence="1">
    <location>
        <begin position="130"/>
        <end position="151"/>
    </location>
</feature>
<sequence length="154" mass="17307">MIFLISWIIGISVGIITTILNRDLRTLSAIAENFLFYQLTITLTLTSFIGFLGHVFKSDMIADFIGWQKGSFFQKELGYAELGQGIAGLLCIWMGREFYLATIVIVSPLYLGATIVHIQEIIRSKNFKPGNAFQVIPDLLIPVSLIVLYYMSSF</sequence>
<feature type="transmembrane region" description="Helical" evidence="1">
    <location>
        <begin position="6"/>
        <end position="22"/>
    </location>
</feature>
<dbReference type="Pfam" id="PF20589">
    <property type="entry name" value="DUF6790"/>
    <property type="match status" value="1"/>
</dbReference>
<protein>
    <submittedName>
        <fullName evidence="2">Uncharacterized protein</fullName>
    </submittedName>
</protein>
<evidence type="ECO:0000256" key="1">
    <source>
        <dbReference type="SAM" id="Phobius"/>
    </source>
</evidence>
<keyword evidence="3" id="KW-1185">Reference proteome</keyword>
<feature type="transmembrane region" description="Helical" evidence="1">
    <location>
        <begin position="34"/>
        <end position="56"/>
    </location>
</feature>
<name>A0ABN6IZ19_9CLOT</name>
<reference evidence="3" key="1">
    <citation type="submission" date="2021-07" db="EMBL/GenBank/DDBJ databases">
        <title>Complete genome sequencing of a Clostridium isolate.</title>
        <authorList>
            <person name="Ueki A."/>
            <person name="Tonouchi A."/>
        </authorList>
    </citation>
    <scope>NUCLEOTIDE SEQUENCE [LARGE SCALE GENOMIC DNA]</scope>
    <source>
        <strain evidence="3">C5S11</strain>
    </source>
</reference>